<dbReference type="InterPro" id="IPR013389">
    <property type="entry name" value="CRISPR-assoc_prot_Cas8b"/>
</dbReference>
<dbReference type="Proteomes" id="UP000198636">
    <property type="component" value="Unassembled WGS sequence"/>
</dbReference>
<dbReference type="NCBIfam" id="TIGR02556">
    <property type="entry name" value="cas_TM1802"/>
    <property type="match status" value="1"/>
</dbReference>
<dbReference type="OrthoDB" id="1706583at2"/>
<dbReference type="STRING" id="1120976.SAMN03080606_02521"/>
<dbReference type="RefSeq" id="WP_091543937.1">
    <property type="nucleotide sequence ID" value="NZ_FMUS01000016.1"/>
</dbReference>
<dbReference type="EMBL" id="FMUS01000016">
    <property type="protein sequence ID" value="SCY79583.1"/>
    <property type="molecule type" value="Genomic_DNA"/>
</dbReference>
<organism evidence="1 2">
    <name type="scientific">Alkaliphilus peptidifermentans DSM 18978</name>
    <dbReference type="NCBI Taxonomy" id="1120976"/>
    <lineage>
        <taxon>Bacteria</taxon>
        <taxon>Bacillati</taxon>
        <taxon>Bacillota</taxon>
        <taxon>Clostridia</taxon>
        <taxon>Peptostreptococcales</taxon>
        <taxon>Natronincolaceae</taxon>
        <taxon>Alkaliphilus</taxon>
    </lineage>
</organism>
<accession>A0A1G5IU20</accession>
<protein>
    <submittedName>
        <fullName evidence="1">CRISPR-associated protein Csh1</fullName>
    </submittedName>
</protein>
<keyword evidence="2" id="KW-1185">Reference proteome</keyword>
<name>A0A1G5IU20_9FIRM</name>
<gene>
    <name evidence="1" type="ORF">SAMN03080606_02521</name>
</gene>
<sequence>MIEHIKNIGAYVLEKHPNESVINGMVNTIESKDMKYILLINVLEREIKYTTKDFEKDVVYDALFYQSGRGAEGGGVRLDFYVDISQEKIEERFKKGRDKLKKACEFCEIGNRYEEIKEQVEAYLQEKDKNTFAVIQVNGKMPRELFEDKFIKKMYSMVYKSLPGKHICHLCGEVGQGYNTTTYKFYTNDKGIYNNVEHKEKSGIIIGEGCLNDIIIGKKYLEENLSTYWSSVGEKVMFLPHHYDEEIANSYEKSYIKERNGEEQRITTIRLNEEELVEEVGKTKAVTDMIFYEDDSKFFYINHVLQSVLPSRFSYIGSLFNKYQIKLNTILMYSTAVKISSENIETTKKEKMRMIESIFTGRKIDRNLFFKRVTDVYKHYYLKEEHKKYACMRSINRAYNFLWACNCLEKGWDVMADYKDYIELFEKNKEYFDTNEKMAWFILGKAYSTMVYLMKNNRNKTDENTNENERTSLEKNFFFSRKFDYKDFVYFSNILTDKAIKYNVDKSYFKKMICEAKEYMAKKENKLSFDESKYLFFWGADSYFKIEKEEKQESEEE</sequence>
<proteinExistence type="predicted"/>
<dbReference type="Pfam" id="PF09484">
    <property type="entry name" value="Cas_TM1802"/>
    <property type="match status" value="1"/>
</dbReference>
<dbReference type="AlphaFoldDB" id="A0A1G5IU20"/>
<reference evidence="1 2" key="1">
    <citation type="submission" date="2016-10" db="EMBL/GenBank/DDBJ databases">
        <authorList>
            <person name="de Groot N.N."/>
        </authorList>
    </citation>
    <scope>NUCLEOTIDE SEQUENCE [LARGE SCALE GENOMIC DNA]</scope>
    <source>
        <strain evidence="1 2">DSM 18978</strain>
    </source>
</reference>
<evidence type="ECO:0000313" key="1">
    <source>
        <dbReference type="EMBL" id="SCY79583.1"/>
    </source>
</evidence>
<evidence type="ECO:0000313" key="2">
    <source>
        <dbReference type="Proteomes" id="UP000198636"/>
    </source>
</evidence>